<dbReference type="CDD" id="cd01597">
    <property type="entry name" value="pCLME"/>
    <property type="match status" value="1"/>
</dbReference>
<name>M2N4G9_BAUPA</name>
<evidence type="ECO:0000313" key="3">
    <source>
        <dbReference type="EMBL" id="EMC98883.1"/>
    </source>
</evidence>
<dbReference type="AlphaFoldDB" id="M2N4G9"/>
<dbReference type="Pfam" id="PF10397">
    <property type="entry name" value="ADSL_C"/>
    <property type="match status" value="1"/>
</dbReference>
<dbReference type="RefSeq" id="XP_007673994.1">
    <property type="nucleotide sequence ID" value="XM_007675804.1"/>
</dbReference>
<keyword evidence="4" id="KW-1185">Reference proteome</keyword>
<evidence type="ECO:0000259" key="2">
    <source>
        <dbReference type="SMART" id="SM00998"/>
    </source>
</evidence>
<protein>
    <recommendedName>
        <fullName evidence="2">Adenylosuccinate lyase C-terminal domain-containing protein</fullName>
    </recommendedName>
</protein>
<dbReference type="STRING" id="717646.M2N4G9"/>
<evidence type="ECO:0000313" key="4">
    <source>
        <dbReference type="Proteomes" id="UP000011761"/>
    </source>
</evidence>
<sequence>MFGASFSTPETAAIWSDKQRTAYYLQFEGALANVQAKLVISKHCESVSKLDFDELREQTKLIGYPILPVVQQLVRNVNAVEDGLGEWAHWGTMTQDVMDTSVVLQLREPFRVIEDAPDSIIDCLEHLCVEHRSTPMAARSHLQQAVPMSLGFKLARLLASFQRHKQRLHKLKPRLFVLQFGGAAGTLATITSASSFSAPDTVDGIPLALRCQELLAAVLDLGVPETAWHAERDNFAEAANILALLTATCAKFGTDLMLMMQTEVSEAKEPYSPHRGSSSTMPQKRNPIGSAYICAMASTVLGLASNMVVAIVADHERSTGPLELEWIVLPQLCALSHACLKQTLSLLNGIEVDGEAMKRNLALSKGAVVSEAVMMGLGKTIGRQYAHDLVYGALSNGTAIKQLIVGPTPSNTNIKRAGLTNEQLGALCDPANYLGLSEVMVDRILKKPTPSSRHF</sequence>
<dbReference type="InterPro" id="IPR024083">
    <property type="entry name" value="Fumarase/histidase_N"/>
</dbReference>
<accession>M2N4G9</accession>
<proteinExistence type="inferred from homology"/>
<dbReference type="Gene3D" id="1.20.200.10">
    <property type="entry name" value="Fumarase/aspartase (Central domain)"/>
    <property type="match status" value="1"/>
</dbReference>
<dbReference type="KEGG" id="bcom:BAUCODRAFT_120175"/>
<dbReference type="SMART" id="SM00998">
    <property type="entry name" value="ADSL_C"/>
    <property type="match status" value="1"/>
</dbReference>
<dbReference type="InterPro" id="IPR008948">
    <property type="entry name" value="L-Aspartase-like"/>
</dbReference>
<dbReference type="InterPro" id="IPR000362">
    <property type="entry name" value="Fumarate_lyase_fam"/>
</dbReference>
<dbReference type="HOGENOM" id="CLU_030949_3_3_1"/>
<dbReference type="Gene3D" id="1.10.40.30">
    <property type="entry name" value="Fumarase/aspartase (C-terminal domain)"/>
    <property type="match status" value="1"/>
</dbReference>
<reference evidence="3 4" key="1">
    <citation type="journal article" date="2012" name="PLoS Pathog.">
        <title>Diverse lifestyles and strategies of plant pathogenesis encoded in the genomes of eighteen Dothideomycetes fungi.</title>
        <authorList>
            <person name="Ohm R.A."/>
            <person name="Feau N."/>
            <person name="Henrissat B."/>
            <person name="Schoch C.L."/>
            <person name="Horwitz B.A."/>
            <person name="Barry K.W."/>
            <person name="Condon B.J."/>
            <person name="Copeland A.C."/>
            <person name="Dhillon B."/>
            <person name="Glaser F."/>
            <person name="Hesse C.N."/>
            <person name="Kosti I."/>
            <person name="LaButti K."/>
            <person name="Lindquist E.A."/>
            <person name="Lucas S."/>
            <person name="Salamov A.A."/>
            <person name="Bradshaw R.E."/>
            <person name="Ciuffetti L."/>
            <person name="Hamelin R.C."/>
            <person name="Kema G.H.J."/>
            <person name="Lawrence C."/>
            <person name="Scott J.A."/>
            <person name="Spatafora J.W."/>
            <person name="Turgeon B.G."/>
            <person name="de Wit P.J.G.M."/>
            <person name="Zhong S."/>
            <person name="Goodwin S.B."/>
            <person name="Grigoriev I.V."/>
        </authorList>
    </citation>
    <scope>NUCLEOTIDE SEQUENCE [LARGE SCALE GENOMIC DNA]</scope>
    <source>
        <strain evidence="3 4">UAMH 10762</strain>
    </source>
</reference>
<dbReference type="GO" id="GO:0003824">
    <property type="term" value="F:catalytic activity"/>
    <property type="evidence" value="ECO:0007669"/>
    <property type="project" value="InterPro"/>
</dbReference>
<feature type="domain" description="Adenylosuccinate lyase C-terminal" evidence="2">
    <location>
        <begin position="365"/>
        <end position="445"/>
    </location>
</feature>
<comment type="similarity">
    <text evidence="1">Belongs to the class-II fumarase/aspartase family.</text>
</comment>
<dbReference type="PRINTS" id="PR00145">
    <property type="entry name" value="ARGSUCLYASE"/>
</dbReference>
<dbReference type="PANTHER" id="PTHR43172">
    <property type="entry name" value="ADENYLOSUCCINATE LYASE"/>
    <property type="match status" value="1"/>
</dbReference>
<dbReference type="EMBL" id="KB445552">
    <property type="protein sequence ID" value="EMC98883.1"/>
    <property type="molecule type" value="Genomic_DNA"/>
</dbReference>
<dbReference type="PRINTS" id="PR00149">
    <property type="entry name" value="FUMRATELYASE"/>
</dbReference>
<evidence type="ECO:0000256" key="1">
    <source>
        <dbReference type="ARBA" id="ARBA00034772"/>
    </source>
</evidence>
<dbReference type="eggNOG" id="KOG2700">
    <property type="taxonomic scope" value="Eukaryota"/>
</dbReference>
<dbReference type="OrthoDB" id="406045at2759"/>
<organism evidence="3 4">
    <name type="scientific">Baudoinia panamericana (strain UAMH 10762)</name>
    <name type="common">Angels' share fungus</name>
    <name type="synonym">Baudoinia compniacensis (strain UAMH 10762)</name>
    <dbReference type="NCBI Taxonomy" id="717646"/>
    <lineage>
        <taxon>Eukaryota</taxon>
        <taxon>Fungi</taxon>
        <taxon>Dikarya</taxon>
        <taxon>Ascomycota</taxon>
        <taxon>Pezizomycotina</taxon>
        <taxon>Dothideomycetes</taxon>
        <taxon>Dothideomycetidae</taxon>
        <taxon>Mycosphaerellales</taxon>
        <taxon>Teratosphaeriaceae</taxon>
        <taxon>Baudoinia</taxon>
    </lineage>
</organism>
<dbReference type="SUPFAM" id="SSF48557">
    <property type="entry name" value="L-aspartase-like"/>
    <property type="match status" value="1"/>
</dbReference>
<dbReference type="Proteomes" id="UP000011761">
    <property type="component" value="Unassembled WGS sequence"/>
</dbReference>
<dbReference type="OMA" id="HTQRDEW"/>
<dbReference type="InterPro" id="IPR019468">
    <property type="entry name" value="AdenyloSucc_lyase_C"/>
</dbReference>
<dbReference type="GeneID" id="19107490"/>
<gene>
    <name evidence="3" type="ORF">BAUCODRAFT_120175</name>
</gene>
<dbReference type="Gene3D" id="1.10.275.10">
    <property type="entry name" value="Fumarase/aspartase (N-terminal domain)"/>
    <property type="match status" value="1"/>
</dbReference>
<dbReference type="PANTHER" id="PTHR43172:SF2">
    <property type="entry name" value="ADENYLOSUCCINATE LYASE C-TERMINAL DOMAIN-CONTAINING PROTEIN"/>
    <property type="match status" value="1"/>
</dbReference>
<dbReference type="InterPro" id="IPR022761">
    <property type="entry name" value="Fumarate_lyase_N"/>
</dbReference>
<dbReference type="Pfam" id="PF00206">
    <property type="entry name" value="Lyase_1"/>
    <property type="match status" value="1"/>
</dbReference>